<evidence type="ECO:0000256" key="1">
    <source>
        <dbReference type="SAM" id="MobiDB-lite"/>
    </source>
</evidence>
<organism evidence="2 3">
    <name type="scientific">Mitosporidium daphniae</name>
    <dbReference type="NCBI Taxonomy" id="1485682"/>
    <lineage>
        <taxon>Eukaryota</taxon>
        <taxon>Fungi</taxon>
        <taxon>Fungi incertae sedis</taxon>
        <taxon>Microsporidia</taxon>
        <taxon>Mitosporidium</taxon>
    </lineage>
</organism>
<feature type="non-terminal residue" evidence="2">
    <location>
        <position position="169"/>
    </location>
</feature>
<evidence type="ECO:0000313" key="2">
    <source>
        <dbReference type="EMBL" id="KGG52698.1"/>
    </source>
</evidence>
<proteinExistence type="predicted"/>
<comment type="caution">
    <text evidence="2">The sequence shown here is derived from an EMBL/GenBank/DDBJ whole genome shotgun (WGS) entry which is preliminary data.</text>
</comment>
<protein>
    <submittedName>
        <fullName evidence="2">Uncharacterized protein</fullName>
    </submittedName>
</protein>
<name>A0A098VU89_9MICR</name>
<dbReference type="HOGENOM" id="CLU_1582363_0_0_1"/>
<gene>
    <name evidence="2" type="ORF">DI09_142p110</name>
</gene>
<dbReference type="AlphaFoldDB" id="A0A098VU89"/>
<dbReference type="GeneID" id="25258418"/>
<dbReference type="VEuPathDB" id="MicrosporidiaDB:DI09_142p110"/>
<dbReference type="RefSeq" id="XP_013239134.1">
    <property type="nucleotide sequence ID" value="XM_013383680.1"/>
</dbReference>
<feature type="compositionally biased region" description="Basic residues" evidence="1">
    <location>
        <begin position="153"/>
        <end position="169"/>
    </location>
</feature>
<evidence type="ECO:0000313" key="3">
    <source>
        <dbReference type="Proteomes" id="UP000029725"/>
    </source>
</evidence>
<reference evidence="2 3" key="1">
    <citation type="submission" date="2014-04" db="EMBL/GenBank/DDBJ databases">
        <title>A new species of microsporidia sheds light on the evolution of extreme parasitism.</title>
        <authorList>
            <person name="Haag K.L."/>
            <person name="James T.Y."/>
            <person name="Larsson R."/>
            <person name="Schaer T.M."/>
            <person name="Refardt D."/>
            <person name="Pombert J.-F."/>
            <person name="Ebert D."/>
        </authorList>
    </citation>
    <scope>NUCLEOTIDE SEQUENCE [LARGE SCALE GENOMIC DNA]</scope>
    <source>
        <strain evidence="2 3">UGP3</strain>
        <tissue evidence="2">Spores</tissue>
    </source>
</reference>
<feature type="compositionally biased region" description="Polar residues" evidence="1">
    <location>
        <begin position="140"/>
        <end position="150"/>
    </location>
</feature>
<feature type="region of interest" description="Disordered" evidence="1">
    <location>
        <begin position="79"/>
        <end position="116"/>
    </location>
</feature>
<dbReference type="Proteomes" id="UP000029725">
    <property type="component" value="Unassembled WGS sequence"/>
</dbReference>
<feature type="region of interest" description="Disordered" evidence="1">
    <location>
        <begin position="140"/>
        <end position="169"/>
    </location>
</feature>
<accession>A0A098VU89</accession>
<dbReference type="EMBL" id="JMKJ01000047">
    <property type="protein sequence ID" value="KGG52698.1"/>
    <property type="molecule type" value="Genomic_DNA"/>
</dbReference>
<sequence length="169" mass="19424">MVLNWIYHLLRGKNHGTKVETPADIDLIACSNLAEWSDVVISYDRPSKLAQNNTHSIEHATGHTQTTIPEYFVIELEQGRKKAPQKDEIKSQKDEIKSQKDEIKSQKDEIKSKKKQCDQQNLLLYFKKGENSSLQSICDNSIQKSTTQPASKSKSKSSRRRERKKKILL</sequence>
<keyword evidence="3" id="KW-1185">Reference proteome</keyword>